<feature type="region of interest" description="Disordered" evidence="1">
    <location>
        <begin position="106"/>
        <end position="129"/>
    </location>
</feature>
<accession>A0A3E0WX35</accession>
<sequence>MIYNATARKAWLTLPAALLVACGGDGSNGSGDNGGTPTTSVIAEAEALLSTYDTHYSGATDWATIQAGDDSMAALADAAYVAEVLRVLVEELGRYGGLSLLEGSPADPEEAFGQSKPCAGTAADEPPPGSVALASGAAAGSGTLIFNDYCRKDISLGHPGPYVITGEVSWKERDGFVAWDTTFDDLEVTIAYGEELSLQIAPLSGTRRATDSMILQALDASVAVSSAPPVALRLLYADSATHADWDYQVYRDSHGRIRSNPRQLLIDPCTTSSTYNAGFQLLEPIGNAEFAAESIEPGHCEYYLLDGQDSSGAIVAGKQATWLETLD</sequence>
<keyword evidence="4" id="KW-1185">Reference proteome</keyword>
<protein>
    <recommendedName>
        <fullName evidence="5">Lipoprotein</fullName>
    </recommendedName>
</protein>
<feature type="signal peptide" evidence="2">
    <location>
        <begin position="1"/>
        <end position="20"/>
    </location>
</feature>
<evidence type="ECO:0000256" key="2">
    <source>
        <dbReference type="SAM" id="SignalP"/>
    </source>
</evidence>
<dbReference type="Proteomes" id="UP000256763">
    <property type="component" value="Unassembled WGS sequence"/>
</dbReference>
<dbReference type="EMBL" id="NFZW01000007">
    <property type="protein sequence ID" value="RFA37368.1"/>
    <property type="molecule type" value="Genomic_DNA"/>
</dbReference>
<evidence type="ECO:0000256" key="1">
    <source>
        <dbReference type="SAM" id="MobiDB-lite"/>
    </source>
</evidence>
<comment type="caution">
    <text evidence="3">The sequence shown here is derived from an EMBL/GenBank/DDBJ whole genome shotgun (WGS) entry which is preliminary data.</text>
</comment>
<dbReference type="AlphaFoldDB" id="A0A3E0WX35"/>
<evidence type="ECO:0000313" key="4">
    <source>
        <dbReference type="Proteomes" id="UP000256763"/>
    </source>
</evidence>
<reference evidence="4" key="1">
    <citation type="submission" date="2017-05" db="EMBL/GenBank/DDBJ databases">
        <authorList>
            <person name="Sharma S."/>
            <person name="Sidhu C."/>
            <person name="Pinnaka A.K."/>
        </authorList>
    </citation>
    <scope>NUCLEOTIDE SEQUENCE [LARGE SCALE GENOMIC DNA]</scope>
    <source>
        <strain evidence="4">AK93</strain>
    </source>
</reference>
<feature type="chain" id="PRO_5017540313" description="Lipoprotein" evidence="2">
    <location>
        <begin position="21"/>
        <end position="327"/>
    </location>
</feature>
<dbReference type="RefSeq" id="WP_116301703.1">
    <property type="nucleotide sequence ID" value="NZ_NFZV01000006.1"/>
</dbReference>
<gene>
    <name evidence="3" type="ORF">CAL65_08675</name>
</gene>
<proteinExistence type="predicted"/>
<evidence type="ECO:0000313" key="3">
    <source>
        <dbReference type="EMBL" id="RFA37368.1"/>
    </source>
</evidence>
<keyword evidence="2" id="KW-0732">Signal</keyword>
<name>A0A3E0WX35_9GAMM</name>
<dbReference type="OrthoDB" id="10011689at2"/>
<evidence type="ECO:0008006" key="5">
    <source>
        <dbReference type="Google" id="ProtNLM"/>
    </source>
</evidence>
<organism evidence="3 4">
    <name type="scientific">Alkalilimnicola ehrlichii</name>
    <dbReference type="NCBI Taxonomy" id="351052"/>
    <lineage>
        <taxon>Bacteria</taxon>
        <taxon>Pseudomonadati</taxon>
        <taxon>Pseudomonadota</taxon>
        <taxon>Gammaproteobacteria</taxon>
        <taxon>Chromatiales</taxon>
        <taxon>Ectothiorhodospiraceae</taxon>
        <taxon>Alkalilimnicola</taxon>
    </lineage>
</organism>